<gene>
    <name evidence="2" type="ORF">CD33_07775</name>
</gene>
<accession>A0A0A3HXV7</accession>
<feature type="signal peptide" evidence="1">
    <location>
        <begin position="1"/>
        <end position="18"/>
    </location>
</feature>
<protein>
    <recommendedName>
        <fullName evidence="4">WxL domain-containing protein</fullName>
    </recommendedName>
</protein>
<dbReference type="Proteomes" id="UP000030408">
    <property type="component" value="Unassembled WGS sequence"/>
</dbReference>
<name>A0A0A3HXV7_9BACL</name>
<dbReference type="AlphaFoldDB" id="A0A0A3HXV7"/>
<dbReference type="RefSeq" id="WP_036199662.1">
    <property type="nucleotide sequence ID" value="NZ_AVCY01000009.1"/>
</dbReference>
<proteinExistence type="predicted"/>
<organism evidence="2 3">
    <name type="scientific">Ureibacillus sinduriensis BLB-1 = JCM 15800</name>
    <dbReference type="NCBI Taxonomy" id="1384057"/>
    <lineage>
        <taxon>Bacteria</taxon>
        <taxon>Bacillati</taxon>
        <taxon>Bacillota</taxon>
        <taxon>Bacilli</taxon>
        <taxon>Bacillales</taxon>
        <taxon>Caryophanaceae</taxon>
        <taxon>Ureibacillus</taxon>
    </lineage>
</organism>
<evidence type="ECO:0000313" key="2">
    <source>
        <dbReference type="EMBL" id="KGR76070.1"/>
    </source>
</evidence>
<dbReference type="EMBL" id="JPVO01000047">
    <property type="protein sequence ID" value="KGR76070.1"/>
    <property type="molecule type" value="Genomic_DNA"/>
</dbReference>
<evidence type="ECO:0000256" key="1">
    <source>
        <dbReference type="SAM" id="SignalP"/>
    </source>
</evidence>
<dbReference type="OrthoDB" id="2989459at2"/>
<feature type="chain" id="PRO_5038937474" description="WxL domain-containing protein" evidence="1">
    <location>
        <begin position="19"/>
        <end position="207"/>
    </location>
</feature>
<keyword evidence="1" id="KW-0732">Signal</keyword>
<sequence length="207" mass="22396">MKNFIKVLSFLSVFFVFAVLSTEKGFAASDDSQTSVSAVKVTITNDLTGEQTVITPEEVSSESNGDTLIKGYEVLIPLEEEKSSGLIQPMDSGGGTKTSNGVKAELYVDYTVNAAKEEIKLNRVWGKWTPTASYYYLSNRTVDAHSGSIWGSVLSKTPTSNSFDYTTGFGYNYFAGGQASPRAWSSAKVHISGMTATSTINLEITYP</sequence>
<evidence type="ECO:0008006" key="4">
    <source>
        <dbReference type="Google" id="ProtNLM"/>
    </source>
</evidence>
<keyword evidence="3" id="KW-1185">Reference proteome</keyword>
<comment type="caution">
    <text evidence="2">The sequence shown here is derived from an EMBL/GenBank/DDBJ whole genome shotgun (WGS) entry which is preliminary data.</text>
</comment>
<evidence type="ECO:0000313" key="3">
    <source>
        <dbReference type="Proteomes" id="UP000030408"/>
    </source>
</evidence>
<reference evidence="2 3" key="1">
    <citation type="submission" date="2014-02" db="EMBL/GenBank/DDBJ databases">
        <title>Draft genome sequence of Lysinibacillus sinduriensis JCM 15800.</title>
        <authorList>
            <person name="Zhang F."/>
            <person name="Wang G."/>
            <person name="Zhang L."/>
        </authorList>
    </citation>
    <scope>NUCLEOTIDE SEQUENCE [LARGE SCALE GENOMIC DNA]</scope>
    <source>
        <strain evidence="2 3">JCM 15800</strain>
    </source>
</reference>